<evidence type="ECO:0000313" key="1">
    <source>
        <dbReference type="EMBL" id="SEJ16807.1"/>
    </source>
</evidence>
<name>A0A1H6WRE1_9EURY</name>
<reference evidence="1 2" key="1">
    <citation type="submission" date="2016-10" db="EMBL/GenBank/DDBJ databases">
        <authorList>
            <person name="de Groot N.N."/>
        </authorList>
    </citation>
    <scope>NUCLEOTIDE SEQUENCE [LARGE SCALE GENOMIC DNA]</scope>
    <source>
        <strain evidence="1 2">DSM 22187</strain>
    </source>
</reference>
<dbReference type="Proteomes" id="UP000198888">
    <property type="component" value="Unassembled WGS sequence"/>
</dbReference>
<dbReference type="STRING" id="1073996.SAMN05444271_12717"/>
<keyword evidence="2" id="KW-1185">Reference proteome</keyword>
<sequence length="111" mass="12553">MKGIVGDEDTNGVGLRVIDNNDVSHGIHVAFDGEITYHEQGGYPDKAANRTAEGNEHVEQARRFAQYYVYVDRRYDTVPSTDHPERINAVRLAIRELNDTEFEALFGDLQT</sequence>
<evidence type="ECO:0000313" key="2">
    <source>
        <dbReference type="Proteomes" id="UP000198888"/>
    </source>
</evidence>
<dbReference type="AlphaFoldDB" id="A0A1H6WRE1"/>
<organism evidence="1 2">
    <name type="scientific">Halohasta litchfieldiae</name>
    <dbReference type="NCBI Taxonomy" id="1073996"/>
    <lineage>
        <taxon>Archaea</taxon>
        <taxon>Methanobacteriati</taxon>
        <taxon>Methanobacteriota</taxon>
        <taxon>Stenosarchaea group</taxon>
        <taxon>Halobacteria</taxon>
        <taxon>Halobacteriales</taxon>
        <taxon>Haloferacaceae</taxon>
        <taxon>Halohasta</taxon>
    </lineage>
</organism>
<dbReference type="InterPro" id="IPR058264">
    <property type="entry name" value="DUF7958"/>
</dbReference>
<protein>
    <submittedName>
        <fullName evidence="1">Uncharacterized protein</fullName>
    </submittedName>
</protein>
<proteinExistence type="predicted"/>
<gene>
    <name evidence="1" type="ORF">SAMN05444271_12717</name>
</gene>
<dbReference type="Pfam" id="PF25858">
    <property type="entry name" value="DUF7958"/>
    <property type="match status" value="1"/>
</dbReference>
<dbReference type="EMBL" id="FNYR01000027">
    <property type="protein sequence ID" value="SEJ16807.1"/>
    <property type="molecule type" value="Genomic_DNA"/>
</dbReference>
<accession>A0A1H6WRE1</accession>